<comment type="caution">
    <text evidence="6">The sequence shown here is derived from an EMBL/GenBank/DDBJ whole genome shotgun (WGS) entry which is preliminary data.</text>
</comment>
<dbReference type="InterPro" id="IPR009009">
    <property type="entry name" value="RlpA-like_DPBB"/>
</dbReference>
<comment type="function">
    <text evidence="3">Lytic transglycosylase with a strong preference for naked glycan strands that lack stem peptides.</text>
</comment>
<dbReference type="GO" id="GO:0000270">
    <property type="term" value="P:peptidoglycan metabolic process"/>
    <property type="evidence" value="ECO:0007669"/>
    <property type="project" value="UniProtKB-UniRule"/>
</dbReference>
<dbReference type="GO" id="GO:0071555">
    <property type="term" value="P:cell wall organization"/>
    <property type="evidence" value="ECO:0007669"/>
    <property type="project" value="UniProtKB-KW"/>
</dbReference>
<dbReference type="PANTHER" id="PTHR34183:SF8">
    <property type="entry name" value="ENDOLYTIC PEPTIDOGLYCAN TRANSGLYCOSYLASE RLPA-RELATED"/>
    <property type="match status" value="1"/>
</dbReference>
<keyword evidence="7" id="KW-1185">Reference proteome</keyword>
<dbReference type="Pfam" id="PF03330">
    <property type="entry name" value="DPBB_1"/>
    <property type="match status" value="1"/>
</dbReference>
<dbReference type="InterPro" id="IPR036908">
    <property type="entry name" value="RlpA-like_sf"/>
</dbReference>
<dbReference type="AlphaFoldDB" id="A0A939JWH8"/>
<name>A0A939JWH8_9BACT</name>
<keyword evidence="1 3" id="KW-0456">Lyase</keyword>
<dbReference type="NCBIfam" id="TIGR00413">
    <property type="entry name" value="rlpA"/>
    <property type="match status" value="1"/>
</dbReference>
<reference evidence="6 7" key="1">
    <citation type="submission" date="2021-03" db="EMBL/GenBank/DDBJ databases">
        <title>Fibrella sp. HMF5036 genome sequencing and assembly.</title>
        <authorList>
            <person name="Kang H."/>
            <person name="Kim H."/>
            <person name="Bae S."/>
            <person name="Joh K."/>
        </authorList>
    </citation>
    <scope>NUCLEOTIDE SEQUENCE [LARGE SCALE GENOMIC DNA]</scope>
    <source>
        <strain evidence="6 7">HMF5036</strain>
    </source>
</reference>
<dbReference type="HAMAP" id="MF_02071">
    <property type="entry name" value="RlpA"/>
    <property type="match status" value="1"/>
</dbReference>
<evidence type="ECO:0000256" key="4">
    <source>
        <dbReference type="RuleBase" id="RU003495"/>
    </source>
</evidence>
<dbReference type="InterPro" id="IPR034718">
    <property type="entry name" value="RlpA"/>
</dbReference>
<dbReference type="CDD" id="cd22268">
    <property type="entry name" value="DPBB_RlpA-like"/>
    <property type="match status" value="1"/>
</dbReference>
<keyword evidence="2 3" id="KW-0961">Cell wall biogenesis/degradation</keyword>
<dbReference type="GO" id="GO:0008932">
    <property type="term" value="F:lytic endotransglycosylase activity"/>
    <property type="evidence" value="ECO:0007669"/>
    <property type="project" value="UniProtKB-UniRule"/>
</dbReference>
<dbReference type="EMBL" id="JAFMYU010000002">
    <property type="protein sequence ID" value="MBO0930009.1"/>
    <property type="molecule type" value="Genomic_DNA"/>
</dbReference>
<dbReference type="InterPro" id="IPR012997">
    <property type="entry name" value="RplA"/>
</dbReference>
<keyword evidence="3" id="KW-0732">Signal</keyword>
<organism evidence="6 7">
    <name type="scientific">Fibrella aquatilis</name>
    <dbReference type="NCBI Taxonomy" id="2817059"/>
    <lineage>
        <taxon>Bacteria</taxon>
        <taxon>Pseudomonadati</taxon>
        <taxon>Bacteroidota</taxon>
        <taxon>Cytophagia</taxon>
        <taxon>Cytophagales</taxon>
        <taxon>Spirosomataceae</taxon>
        <taxon>Fibrella</taxon>
    </lineage>
</organism>
<evidence type="ECO:0000313" key="6">
    <source>
        <dbReference type="EMBL" id="MBO0930009.1"/>
    </source>
</evidence>
<evidence type="ECO:0000256" key="3">
    <source>
        <dbReference type="HAMAP-Rule" id="MF_02071"/>
    </source>
</evidence>
<feature type="domain" description="RlpA-like protein double-psi beta-barrel" evidence="5">
    <location>
        <begin position="27"/>
        <end position="115"/>
    </location>
</feature>
<protein>
    <recommendedName>
        <fullName evidence="3">Probable endolytic peptidoglycan transglycosylase RlpA</fullName>
        <ecNumber evidence="3">4.2.2.-</ecNumber>
    </recommendedName>
</protein>
<dbReference type="RefSeq" id="WP_207333975.1">
    <property type="nucleotide sequence ID" value="NZ_JAFMYU010000002.1"/>
</dbReference>
<proteinExistence type="inferred from homology"/>
<dbReference type="PANTHER" id="PTHR34183">
    <property type="entry name" value="ENDOLYTIC PEPTIDOGLYCAN TRANSGLYCOSYLASE RLPA"/>
    <property type="match status" value="1"/>
</dbReference>
<feature type="signal peptide" evidence="3">
    <location>
        <begin position="1"/>
        <end position="17"/>
    </location>
</feature>
<feature type="chain" id="PRO_5038193768" description="Probable endolytic peptidoglycan transglycosylase RlpA" evidence="3">
    <location>
        <begin position="18"/>
        <end position="148"/>
    </location>
</feature>
<dbReference type="EC" id="4.2.2.-" evidence="3"/>
<gene>
    <name evidence="3" type="primary">rlpA</name>
    <name evidence="6" type="ORF">J2I48_03340</name>
</gene>
<dbReference type="Proteomes" id="UP000664795">
    <property type="component" value="Unassembled WGS sequence"/>
</dbReference>
<evidence type="ECO:0000259" key="5">
    <source>
        <dbReference type="Pfam" id="PF03330"/>
    </source>
</evidence>
<dbReference type="Gene3D" id="2.40.40.10">
    <property type="entry name" value="RlpA-like domain"/>
    <property type="match status" value="1"/>
</dbReference>
<accession>A0A939JWH8</accession>
<comment type="similarity">
    <text evidence="3 4">Belongs to the RlpA family.</text>
</comment>
<sequence precursor="true">MSLFTSLLLLLSTSCSTGVPQKQAPQQSGKASYYANRFNGCRTTSGERVKQHMLTGAHRTLPFNTLVEVTNQSNQQSVVIRINDRGPFHKGRIVDMTTAAAKAIGMLGRGVANVTLRVVGKDRYVAQLDESPTLDGRSPLLPGLVPVQ</sequence>
<dbReference type="SUPFAM" id="SSF50685">
    <property type="entry name" value="Barwin-like endoglucanases"/>
    <property type="match status" value="1"/>
</dbReference>
<evidence type="ECO:0000313" key="7">
    <source>
        <dbReference type="Proteomes" id="UP000664795"/>
    </source>
</evidence>
<evidence type="ECO:0000256" key="2">
    <source>
        <dbReference type="ARBA" id="ARBA00023316"/>
    </source>
</evidence>
<evidence type="ECO:0000256" key="1">
    <source>
        <dbReference type="ARBA" id="ARBA00023239"/>
    </source>
</evidence>